<dbReference type="Gene3D" id="3.40.50.360">
    <property type="match status" value="1"/>
</dbReference>
<dbReference type="InterPro" id="IPR003680">
    <property type="entry name" value="Flavodoxin_fold"/>
</dbReference>
<dbReference type="GO" id="GO:0005829">
    <property type="term" value="C:cytosol"/>
    <property type="evidence" value="ECO:0007669"/>
    <property type="project" value="TreeGrafter"/>
</dbReference>
<accession>A0A521AJG3</accession>
<evidence type="ECO:0000313" key="5">
    <source>
        <dbReference type="Proteomes" id="UP000319040"/>
    </source>
</evidence>
<dbReference type="Pfam" id="PF02525">
    <property type="entry name" value="Flavodoxin_2"/>
    <property type="match status" value="1"/>
</dbReference>
<name>A0A521AJG3_SACCC</name>
<gene>
    <name evidence="4" type="ORF">SAMN06265379_101180</name>
</gene>
<keyword evidence="5" id="KW-1185">Reference proteome</keyword>
<feature type="domain" description="Flavodoxin-like fold" evidence="3">
    <location>
        <begin position="1"/>
        <end position="183"/>
    </location>
</feature>
<evidence type="ECO:0000256" key="1">
    <source>
        <dbReference type="ARBA" id="ARBA00006252"/>
    </source>
</evidence>
<dbReference type="PANTHER" id="PTHR10204:SF34">
    <property type="entry name" value="NAD(P)H DEHYDROGENASE [QUINONE] 1 ISOFORM 1"/>
    <property type="match status" value="1"/>
</dbReference>
<dbReference type="RefSeq" id="WP_142531593.1">
    <property type="nucleotide sequence ID" value="NZ_FXTB01000001.1"/>
</dbReference>
<dbReference type="OrthoDB" id="652200at2"/>
<keyword evidence="2" id="KW-0560">Oxidoreductase</keyword>
<dbReference type="SUPFAM" id="SSF52218">
    <property type="entry name" value="Flavoproteins"/>
    <property type="match status" value="1"/>
</dbReference>
<proteinExistence type="inferred from homology"/>
<dbReference type="InterPro" id="IPR051545">
    <property type="entry name" value="NAD(P)H_dehydrogenase_qn"/>
</dbReference>
<dbReference type="GO" id="GO:0003955">
    <property type="term" value="F:NAD(P)H dehydrogenase (quinone) activity"/>
    <property type="evidence" value="ECO:0007669"/>
    <property type="project" value="TreeGrafter"/>
</dbReference>
<dbReference type="EMBL" id="FXTB01000001">
    <property type="protein sequence ID" value="SMO34907.1"/>
    <property type="molecule type" value="Genomic_DNA"/>
</dbReference>
<protein>
    <submittedName>
        <fullName evidence="4">NAD(P)H dehydrogenase (Quinone)</fullName>
    </submittedName>
</protein>
<organism evidence="4 5">
    <name type="scientific">Saccharicrinis carchari</name>
    <dbReference type="NCBI Taxonomy" id="1168039"/>
    <lineage>
        <taxon>Bacteria</taxon>
        <taxon>Pseudomonadati</taxon>
        <taxon>Bacteroidota</taxon>
        <taxon>Bacteroidia</taxon>
        <taxon>Marinilabiliales</taxon>
        <taxon>Marinilabiliaceae</taxon>
        <taxon>Saccharicrinis</taxon>
    </lineage>
</organism>
<evidence type="ECO:0000313" key="4">
    <source>
        <dbReference type="EMBL" id="SMO34907.1"/>
    </source>
</evidence>
<dbReference type="PANTHER" id="PTHR10204">
    <property type="entry name" value="NAD P H OXIDOREDUCTASE-RELATED"/>
    <property type="match status" value="1"/>
</dbReference>
<evidence type="ECO:0000259" key="3">
    <source>
        <dbReference type="Pfam" id="PF02525"/>
    </source>
</evidence>
<dbReference type="Proteomes" id="UP000319040">
    <property type="component" value="Unassembled WGS sequence"/>
</dbReference>
<comment type="similarity">
    <text evidence="1">Belongs to the NAD(P)H dehydrogenase (quinone) family.</text>
</comment>
<reference evidence="4 5" key="1">
    <citation type="submission" date="2017-05" db="EMBL/GenBank/DDBJ databases">
        <authorList>
            <person name="Varghese N."/>
            <person name="Submissions S."/>
        </authorList>
    </citation>
    <scope>NUCLEOTIDE SEQUENCE [LARGE SCALE GENOMIC DNA]</scope>
    <source>
        <strain evidence="4 5">DSM 27040</strain>
    </source>
</reference>
<dbReference type="InterPro" id="IPR029039">
    <property type="entry name" value="Flavoprotein-like_sf"/>
</dbReference>
<dbReference type="AlphaFoldDB" id="A0A521AJG3"/>
<evidence type="ECO:0000256" key="2">
    <source>
        <dbReference type="ARBA" id="ARBA00023002"/>
    </source>
</evidence>
<sequence length="197" mass="22605">MTHLIVYAHPSSDSFSNKLVNSIKSYSETLNKVVVRDLYAMGFNPVLTKKELEELKKGVLSEDVDREQAYIEEADIISFVYPLWWASFPAILKGYIDRVFSYGFAYRAGVDGIQGQLTGRGVVMHTSMGNGITKDDEENLLPNFTDTQGHQVFGFCDMEVMQHFFYPQIMTATEEEKQGYIDNTIEYYKELFISERN</sequence>